<evidence type="ECO:0000256" key="7">
    <source>
        <dbReference type="PROSITE-ProRule" id="PRU00723"/>
    </source>
</evidence>
<keyword evidence="5" id="KW-0238">DNA-binding</keyword>
<feature type="compositionally biased region" description="Polar residues" evidence="8">
    <location>
        <begin position="14"/>
        <end position="30"/>
    </location>
</feature>
<dbReference type="PANTHER" id="PTHR14493">
    <property type="entry name" value="UNKEMPT FAMILY MEMBER"/>
    <property type="match status" value="1"/>
</dbReference>
<dbReference type="GO" id="GO:0006355">
    <property type="term" value="P:regulation of DNA-templated transcription"/>
    <property type="evidence" value="ECO:0007669"/>
    <property type="project" value="UniProtKB-ARBA"/>
</dbReference>
<dbReference type="PROSITE" id="PS50297">
    <property type="entry name" value="ANK_REP_REGION"/>
    <property type="match status" value="2"/>
</dbReference>
<dbReference type="PANTHER" id="PTHR14493:SF81">
    <property type="entry name" value="ZINC FINGER CCCH DOMAIN-CONTAINING PROTEIN 56-LIKE"/>
    <property type="match status" value="1"/>
</dbReference>
<keyword evidence="4 7" id="KW-0862">Zinc</keyword>
<proteinExistence type="predicted"/>
<dbReference type="InterPro" id="IPR045234">
    <property type="entry name" value="Unkempt-like"/>
</dbReference>
<dbReference type="EMBL" id="CM031838">
    <property type="protein sequence ID" value="KAG6679274.1"/>
    <property type="molecule type" value="Genomic_DNA"/>
</dbReference>
<dbReference type="Pfam" id="PF25512">
    <property type="entry name" value="zf-CCCH_AtC3H23"/>
    <property type="match status" value="1"/>
</dbReference>
<dbReference type="PROSITE" id="PS50103">
    <property type="entry name" value="ZF_C3H1"/>
    <property type="match status" value="1"/>
</dbReference>
<accession>A0A922DAE1</accession>
<evidence type="ECO:0000259" key="9">
    <source>
        <dbReference type="PROSITE" id="PS50103"/>
    </source>
</evidence>
<comment type="caution">
    <text evidence="10">The sequence shown here is derived from an EMBL/GenBank/DDBJ whole genome shotgun (WGS) entry which is preliminary data.</text>
</comment>
<organism evidence="10 11">
    <name type="scientific">Carya illinoinensis</name>
    <name type="common">Pecan</name>
    <dbReference type="NCBI Taxonomy" id="32201"/>
    <lineage>
        <taxon>Eukaryota</taxon>
        <taxon>Viridiplantae</taxon>
        <taxon>Streptophyta</taxon>
        <taxon>Embryophyta</taxon>
        <taxon>Tracheophyta</taxon>
        <taxon>Spermatophyta</taxon>
        <taxon>Magnoliopsida</taxon>
        <taxon>eudicotyledons</taxon>
        <taxon>Gunneridae</taxon>
        <taxon>Pentapetalae</taxon>
        <taxon>rosids</taxon>
        <taxon>fabids</taxon>
        <taxon>Fagales</taxon>
        <taxon>Juglandaceae</taxon>
        <taxon>Carya</taxon>
    </lineage>
</organism>
<evidence type="ECO:0000256" key="8">
    <source>
        <dbReference type="SAM" id="MobiDB-lite"/>
    </source>
</evidence>
<dbReference type="EMBL" id="CM031838">
    <property type="protein sequence ID" value="KAG6679273.1"/>
    <property type="molecule type" value="Genomic_DNA"/>
</dbReference>
<protein>
    <recommendedName>
        <fullName evidence="9">C3H1-type domain-containing protein</fullName>
    </recommendedName>
</protein>
<feature type="repeat" description="ANK" evidence="6">
    <location>
        <begin position="84"/>
        <end position="105"/>
    </location>
</feature>
<dbReference type="Pfam" id="PF12796">
    <property type="entry name" value="Ank_2"/>
    <property type="match status" value="1"/>
</dbReference>
<evidence type="ECO:0000256" key="2">
    <source>
        <dbReference type="ARBA" id="ARBA00022737"/>
    </source>
</evidence>
<feature type="zinc finger region" description="C3H1-type" evidence="7">
    <location>
        <begin position="305"/>
        <end position="327"/>
    </location>
</feature>
<dbReference type="PROSITE" id="PS50088">
    <property type="entry name" value="ANK_REPEAT"/>
    <property type="match status" value="2"/>
</dbReference>
<evidence type="ECO:0000256" key="3">
    <source>
        <dbReference type="ARBA" id="ARBA00022771"/>
    </source>
</evidence>
<dbReference type="GO" id="GO:0008270">
    <property type="term" value="F:zinc ion binding"/>
    <property type="evidence" value="ECO:0007669"/>
    <property type="project" value="UniProtKB-KW"/>
</dbReference>
<dbReference type="InterPro" id="IPR000571">
    <property type="entry name" value="Znf_CCCH"/>
</dbReference>
<keyword evidence="1 7" id="KW-0479">Metal-binding</keyword>
<dbReference type="AlphaFoldDB" id="A0A922DAE1"/>
<keyword evidence="6" id="KW-0040">ANK repeat</keyword>
<feature type="region of interest" description="Disordered" evidence="8">
    <location>
        <begin position="1"/>
        <end position="30"/>
    </location>
</feature>
<feature type="repeat" description="ANK" evidence="6">
    <location>
        <begin position="119"/>
        <end position="154"/>
    </location>
</feature>
<keyword evidence="2" id="KW-0677">Repeat</keyword>
<evidence type="ECO:0000256" key="1">
    <source>
        <dbReference type="ARBA" id="ARBA00022723"/>
    </source>
</evidence>
<gene>
    <name evidence="10" type="ORF">I3842_14G122200</name>
</gene>
<dbReference type="Proteomes" id="UP000811246">
    <property type="component" value="Chromosome 14"/>
</dbReference>
<dbReference type="FunFam" id="3.30.1370.210:FF:000009">
    <property type="entry name" value="Zinc finger CCCH domain-containing protein 66"/>
    <property type="match status" value="1"/>
</dbReference>
<feature type="domain" description="C3H1-type" evidence="9">
    <location>
        <begin position="305"/>
        <end position="327"/>
    </location>
</feature>
<dbReference type="InterPro" id="IPR057444">
    <property type="entry name" value="Znf-CCCH_AtC3H23-like"/>
</dbReference>
<dbReference type="InterPro" id="IPR002110">
    <property type="entry name" value="Ankyrin_rpt"/>
</dbReference>
<dbReference type="Pfam" id="PF00642">
    <property type="entry name" value="zf-CCCH"/>
    <property type="match status" value="1"/>
</dbReference>
<sequence length="730" mass="79840">MCAGREHLNLQLAPPSSSESRSLTKAMNNPTGTVKSKLSFSILLELAADNDAEGFKKSICNDSVITKTGLWYGRQEFLKSMVLEHRTPLMVAAKYGSVDVVKLILALPEADVNLSSSADKSTALHCAASGGSIGAVVVVKLLLCAGAEPNVTDAYGRRPCDVIVAPLNLSNLKVALEELLRIDYPACQQDPHVSTVELRSNSTPLPASPEKGSFFVSNSILSPVNCKPNSSNVGSLPEKKEYPIDPSFPDLKSSIYATDEFRMFSFKIRPCSRAYSHDWTECPFVHPGENARRRDPKKYHYSCVPCPEFRKGTCRRGDLCEYAHGVFECWLHPAQYRTRLCKDGMSCMRRVCFFAHKHEELRLLYASSGSALPSPQSATSAATVMDMAAALNMFPNSPSVGSAMSLSPFSPSLSPSGNGVSYMSMAWPQQNIPTLHLPGSNLQMSRLRSSLNARDISTELRFSQDFEMQQQPHLNDFSRPSQAHISISPSNLSFHSKTLSPSNLDELFSAEVSSPRYSDQHAASAVFSPSHKLALNQFQQQNSMLSPIKTNVIPAQNFDHPHLQASFGVSSPGMISPWSIEPLSPMGSRVSAFSHLEKHQQQLRGFSSRDLGSNLPCDLGSNSLVGSPRHSWAKWESHNGKVDWSVQGDELAGLRKSCSIRRNREEPVGSWVQSLVKELPSENTENAAALVSGTALSVEGSDSKHQTESSDQAVSGPWLEQLQIDQIAAQ</sequence>
<reference evidence="10" key="1">
    <citation type="submission" date="2021-01" db="EMBL/GenBank/DDBJ databases">
        <authorList>
            <person name="Lovell J.T."/>
            <person name="Bentley N."/>
            <person name="Bhattarai G."/>
            <person name="Jenkins J.W."/>
            <person name="Sreedasyam A."/>
            <person name="Alarcon Y."/>
            <person name="Bock C."/>
            <person name="Boston L."/>
            <person name="Carlson J."/>
            <person name="Cervantes K."/>
            <person name="Clermont K."/>
            <person name="Krom N."/>
            <person name="Kubenka K."/>
            <person name="Mamidi S."/>
            <person name="Mattison C."/>
            <person name="Monteros M."/>
            <person name="Pisani C."/>
            <person name="Plott C."/>
            <person name="Rajasekar S."/>
            <person name="Rhein H.S."/>
            <person name="Rohla C."/>
            <person name="Song M."/>
            <person name="Hilaire R.S."/>
            <person name="Shu S."/>
            <person name="Wells L."/>
            <person name="Wang X."/>
            <person name="Webber J."/>
            <person name="Heerema R.J."/>
            <person name="Klein P."/>
            <person name="Conner P."/>
            <person name="Grauke L."/>
            <person name="Grimwood J."/>
            <person name="Schmutz J."/>
            <person name="Randall J.J."/>
        </authorList>
    </citation>
    <scope>NUCLEOTIDE SEQUENCE</scope>
    <source>
        <tissue evidence="10">Leaf</tissue>
    </source>
</reference>
<evidence type="ECO:0000313" key="11">
    <source>
        <dbReference type="Proteomes" id="UP000811246"/>
    </source>
</evidence>
<name>A0A922DAE1_CARIL</name>
<keyword evidence="3 7" id="KW-0863">Zinc-finger</keyword>
<evidence type="ECO:0000256" key="5">
    <source>
        <dbReference type="ARBA" id="ARBA00023125"/>
    </source>
</evidence>
<evidence type="ECO:0000313" key="10">
    <source>
        <dbReference type="EMBL" id="KAG6679274.1"/>
    </source>
</evidence>
<dbReference type="SMART" id="SM00356">
    <property type="entry name" value="ZnF_C3H1"/>
    <property type="match status" value="1"/>
</dbReference>
<evidence type="ECO:0000256" key="6">
    <source>
        <dbReference type="PROSITE-ProRule" id="PRU00023"/>
    </source>
</evidence>
<dbReference type="GO" id="GO:0003677">
    <property type="term" value="F:DNA binding"/>
    <property type="evidence" value="ECO:0007669"/>
    <property type="project" value="UniProtKB-KW"/>
</dbReference>
<evidence type="ECO:0000256" key="4">
    <source>
        <dbReference type="ARBA" id="ARBA00022833"/>
    </source>
</evidence>
<dbReference type="SMART" id="SM00248">
    <property type="entry name" value="ANK"/>
    <property type="match status" value="2"/>
</dbReference>